<dbReference type="AlphaFoldDB" id="A0A0C5XCI1"/>
<reference evidence="1 2" key="1">
    <citation type="journal article" date="2015" name="Genome Announc.">
        <title>Complete Genome Sequence of Steroid-Transforming Nocardioides simplex VKM Ac-2033D.</title>
        <authorList>
            <person name="Shtratnikova V.Y."/>
            <person name="Schelkunov M.I."/>
            <person name="Pekov Y.A."/>
            <person name="Fokina V.V."/>
            <person name="Logacheva M.D."/>
            <person name="Sokolov S.L."/>
            <person name="Bragin E.Y."/>
            <person name="Ashapkin V.V."/>
            <person name="Donova M.V."/>
        </authorList>
    </citation>
    <scope>NUCLEOTIDE SEQUENCE [LARGE SCALE GENOMIC DNA]</scope>
    <source>
        <strain evidence="1 2">VKM Ac-2033D</strain>
    </source>
</reference>
<accession>A0A0C5XCI1</accession>
<keyword evidence="2" id="KW-1185">Reference proteome</keyword>
<dbReference type="KEGG" id="psim:KR76_00101"/>
<dbReference type="Proteomes" id="UP000030300">
    <property type="component" value="Chromosome"/>
</dbReference>
<dbReference type="EMBL" id="CP009896">
    <property type="protein sequence ID" value="AJR18469.1"/>
    <property type="molecule type" value="Genomic_DNA"/>
</dbReference>
<protein>
    <submittedName>
        <fullName evidence="1">Uncharacterized protein</fullName>
    </submittedName>
</protein>
<dbReference type="RefSeq" id="WP_158510204.1">
    <property type="nucleotide sequence ID" value="NZ_BJMC01000009.1"/>
</dbReference>
<dbReference type="STRING" id="2045.KR76_00101"/>
<organism evidence="1 2">
    <name type="scientific">Nocardioides simplex</name>
    <name type="common">Arthrobacter simplex</name>
    <dbReference type="NCBI Taxonomy" id="2045"/>
    <lineage>
        <taxon>Bacteria</taxon>
        <taxon>Bacillati</taxon>
        <taxon>Actinomycetota</taxon>
        <taxon>Actinomycetes</taxon>
        <taxon>Propionibacteriales</taxon>
        <taxon>Nocardioidaceae</taxon>
        <taxon>Pimelobacter</taxon>
    </lineage>
</organism>
<evidence type="ECO:0000313" key="1">
    <source>
        <dbReference type="EMBL" id="AJR18469.1"/>
    </source>
</evidence>
<gene>
    <name evidence="1" type="ORF">KR76_00101</name>
</gene>
<sequence length="48" mass="5466">MNAVRVALELPVIVLGPVLCRLRGHRWHAWQHHAAPTLRICIRCGRTS</sequence>
<dbReference type="HOGENOM" id="CLU_3155458_0_0_11"/>
<name>A0A0C5XCI1_NOCSI</name>
<proteinExistence type="predicted"/>
<dbReference type="GeneID" id="96612838"/>
<evidence type="ECO:0000313" key="2">
    <source>
        <dbReference type="Proteomes" id="UP000030300"/>
    </source>
</evidence>